<name>A0A8G1ZIN7_9SPHN</name>
<feature type="region of interest" description="Disordered" evidence="1">
    <location>
        <begin position="1"/>
        <end position="31"/>
    </location>
</feature>
<dbReference type="OrthoDB" id="5771277at2"/>
<proteinExistence type="predicted"/>
<dbReference type="Gene3D" id="2.40.50.320">
    <property type="entry name" value="Copper binding periplasmic protein CusF"/>
    <property type="match status" value="1"/>
</dbReference>
<dbReference type="AlphaFoldDB" id="A0A8G1ZIN7"/>
<organism evidence="2 3">
    <name type="scientific">Sphingobium cupriresistens</name>
    <dbReference type="NCBI Taxonomy" id="1132417"/>
    <lineage>
        <taxon>Bacteria</taxon>
        <taxon>Pseudomonadati</taxon>
        <taxon>Pseudomonadota</taxon>
        <taxon>Alphaproteobacteria</taxon>
        <taxon>Sphingomonadales</taxon>
        <taxon>Sphingomonadaceae</taxon>
        <taxon>Sphingobium</taxon>
    </lineage>
</organism>
<dbReference type="Proteomes" id="UP000291572">
    <property type="component" value="Unassembled WGS sequence"/>
</dbReference>
<dbReference type="EMBL" id="SEOO01000051">
    <property type="protein sequence ID" value="RYM07083.1"/>
    <property type="molecule type" value="Genomic_DNA"/>
</dbReference>
<dbReference type="InterPro" id="IPR042230">
    <property type="entry name" value="CusF_sf"/>
</dbReference>
<dbReference type="RefSeq" id="WP_129927556.1">
    <property type="nucleotide sequence ID" value="NZ_SEOO01000051.1"/>
</dbReference>
<dbReference type="InterPro" id="IPR021647">
    <property type="entry name" value="CusF_Ec"/>
</dbReference>
<evidence type="ECO:0000313" key="3">
    <source>
        <dbReference type="Proteomes" id="UP000291572"/>
    </source>
</evidence>
<accession>A0A8G1ZIN7</accession>
<gene>
    <name evidence="2" type="ORF">EWH12_19410</name>
</gene>
<sequence>MSNPRSRPSSASRSRRSMATSATDAAAKAARGRGTITAIDLGAGSVTLDHGPIPEVNWPAMTMAFTADPGLLAGLKPGDKVSFELAVGDGGATVTAIRKQ</sequence>
<evidence type="ECO:0000313" key="2">
    <source>
        <dbReference type="EMBL" id="RYM07083.1"/>
    </source>
</evidence>
<comment type="caution">
    <text evidence="2">The sequence shown here is derived from an EMBL/GenBank/DDBJ whole genome shotgun (WGS) entry which is preliminary data.</text>
</comment>
<dbReference type="Pfam" id="PF11604">
    <property type="entry name" value="CusF_Ec"/>
    <property type="match status" value="1"/>
</dbReference>
<evidence type="ECO:0000256" key="1">
    <source>
        <dbReference type="SAM" id="MobiDB-lite"/>
    </source>
</evidence>
<reference evidence="2 3" key="1">
    <citation type="submission" date="2019-02" db="EMBL/GenBank/DDBJ databases">
        <authorList>
            <person name="Feng G."/>
        </authorList>
    </citation>
    <scope>NUCLEOTIDE SEQUENCE [LARGE SCALE GENOMIC DNA]</scope>
    <source>
        <strain evidence="2 3">CCTCC AB 2011146</strain>
    </source>
</reference>
<protein>
    <submittedName>
        <fullName evidence="2">Copper-binding protein</fullName>
    </submittedName>
</protein>